<feature type="transmembrane region" description="Helical" evidence="1">
    <location>
        <begin position="1009"/>
        <end position="1029"/>
    </location>
</feature>
<feature type="transmembrane region" description="Helical" evidence="1">
    <location>
        <begin position="840"/>
        <end position="859"/>
    </location>
</feature>
<dbReference type="HOGENOM" id="CLU_002755_1_2_10"/>
<dbReference type="GO" id="GO:0042910">
    <property type="term" value="F:xenobiotic transmembrane transporter activity"/>
    <property type="evidence" value="ECO:0007669"/>
    <property type="project" value="TreeGrafter"/>
</dbReference>
<dbReference type="STRING" id="517418.Ctha_2706"/>
<name>B3QYT2_CHLT3</name>
<dbReference type="PANTHER" id="PTHR32063:SF16">
    <property type="entry name" value="CATION EFFLUX SYSTEM (ACRB_ACRD_ACRF FAMILY)"/>
    <property type="match status" value="1"/>
</dbReference>
<dbReference type="Pfam" id="PF00873">
    <property type="entry name" value="ACR_tran"/>
    <property type="match status" value="1"/>
</dbReference>
<dbReference type="EMBL" id="CP001100">
    <property type="protein sequence ID" value="ACF15155.1"/>
    <property type="molecule type" value="Genomic_DNA"/>
</dbReference>
<feature type="transmembrane region" description="Helical" evidence="1">
    <location>
        <begin position="379"/>
        <end position="399"/>
    </location>
</feature>
<dbReference type="Gene3D" id="3.30.2090.10">
    <property type="entry name" value="Multidrug efflux transporter AcrB TolC docking domain, DN and DC subdomains"/>
    <property type="match status" value="2"/>
</dbReference>
<evidence type="ECO:0000256" key="1">
    <source>
        <dbReference type="SAM" id="Phobius"/>
    </source>
</evidence>
<organism evidence="2 3">
    <name type="scientific">Chloroherpeton thalassium (strain ATCC 35110 / GB-78)</name>
    <dbReference type="NCBI Taxonomy" id="517418"/>
    <lineage>
        <taxon>Bacteria</taxon>
        <taxon>Pseudomonadati</taxon>
        <taxon>Chlorobiota</taxon>
        <taxon>Chlorobiia</taxon>
        <taxon>Chlorobiales</taxon>
        <taxon>Chloroherpetonaceae</taxon>
        <taxon>Chloroherpeton</taxon>
    </lineage>
</organism>
<dbReference type="PRINTS" id="PR00702">
    <property type="entry name" value="ACRIFLAVINRP"/>
</dbReference>
<feature type="transmembrane region" description="Helical" evidence="1">
    <location>
        <begin position="456"/>
        <end position="477"/>
    </location>
</feature>
<feature type="transmembrane region" description="Helical" evidence="1">
    <location>
        <begin position="1035"/>
        <end position="1058"/>
    </location>
</feature>
<dbReference type="SUPFAM" id="SSF82693">
    <property type="entry name" value="Multidrug efflux transporter AcrB pore domain, PN1, PN2, PC1 and PC2 subdomains"/>
    <property type="match status" value="3"/>
</dbReference>
<dbReference type="InterPro" id="IPR001036">
    <property type="entry name" value="Acrflvin-R"/>
</dbReference>
<dbReference type="SUPFAM" id="SSF82866">
    <property type="entry name" value="Multidrug efflux transporter AcrB transmembrane domain"/>
    <property type="match status" value="2"/>
</dbReference>
<accession>B3QYT2</accession>
<feature type="transmembrane region" description="Helical" evidence="1">
    <location>
        <begin position="406"/>
        <end position="426"/>
    </location>
</feature>
<dbReference type="Gene3D" id="3.30.70.1440">
    <property type="entry name" value="Multidrug efflux transporter AcrB pore domain"/>
    <property type="match status" value="1"/>
</dbReference>
<dbReference type="Gene3D" id="3.30.70.1430">
    <property type="entry name" value="Multidrug efflux transporter AcrB pore domain"/>
    <property type="match status" value="2"/>
</dbReference>
<evidence type="ECO:0000313" key="3">
    <source>
        <dbReference type="Proteomes" id="UP000001208"/>
    </source>
</evidence>
<dbReference type="Proteomes" id="UP000001208">
    <property type="component" value="Chromosome"/>
</dbReference>
<keyword evidence="1" id="KW-0812">Transmembrane</keyword>
<keyword evidence="1" id="KW-1133">Transmembrane helix</keyword>
<dbReference type="KEGG" id="cts:Ctha_2706"/>
<reference evidence="2 3" key="1">
    <citation type="submission" date="2008-06" db="EMBL/GenBank/DDBJ databases">
        <title>Complete sequence of Chloroherpeton thalassium ATCC 35110.</title>
        <authorList>
            <consortium name="US DOE Joint Genome Institute"/>
            <person name="Lucas S."/>
            <person name="Copeland A."/>
            <person name="Lapidus A."/>
            <person name="Glavina del Rio T."/>
            <person name="Dalin E."/>
            <person name="Tice H."/>
            <person name="Bruce D."/>
            <person name="Goodwin L."/>
            <person name="Pitluck S."/>
            <person name="Schmutz J."/>
            <person name="Larimer F."/>
            <person name="Land M."/>
            <person name="Hauser L."/>
            <person name="Kyrpides N."/>
            <person name="Mikhailova N."/>
            <person name="Liu Z."/>
            <person name="Li T."/>
            <person name="Zhao F."/>
            <person name="Overmann J."/>
            <person name="Bryant D.A."/>
            <person name="Richardson P."/>
        </authorList>
    </citation>
    <scope>NUCLEOTIDE SEQUENCE [LARGE SCALE GENOMIC DNA]</scope>
    <source>
        <strain evidence="3">ATCC 35110 / GB-78</strain>
    </source>
</reference>
<dbReference type="OrthoDB" id="9758940at2"/>
<evidence type="ECO:0000313" key="2">
    <source>
        <dbReference type="EMBL" id="ACF15155.1"/>
    </source>
</evidence>
<dbReference type="SUPFAM" id="SSF82714">
    <property type="entry name" value="Multidrug efflux transporter AcrB TolC docking domain, DN and DC subdomains"/>
    <property type="match status" value="2"/>
</dbReference>
<dbReference type="Gene3D" id="3.30.70.1320">
    <property type="entry name" value="Multidrug efflux transporter AcrB pore domain like"/>
    <property type="match status" value="1"/>
</dbReference>
<dbReference type="InterPro" id="IPR027463">
    <property type="entry name" value="AcrB_DN_DC_subdom"/>
</dbReference>
<feature type="transmembrane region" description="Helical" evidence="1">
    <location>
        <begin position="934"/>
        <end position="957"/>
    </location>
</feature>
<gene>
    <name evidence="2" type="ordered locus">Ctha_2706</name>
</gene>
<dbReference type="AlphaFoldDB" id="B3QYT2"/>
<feature type="transmembrane region" description="Helical" evidence="1">
    <location>
        <begin position="489"/>
        <end position="507"/>
    </location>
</feature>
<feature type="transmembrane region" description="Helical" evidence="1">
    <location>
        <begin position="963"/>
        <end position="984"/>
    </location>
</feature>
<feature type="transmembrane region" description="Helical" evidence="1">
    <location>
        <begin position="908"/>
        <end position="927"/>
    </location>
</feature>
<dbReference type="eggNOG" id="COG0841">
    <property type="taxonomic scope" value="Bacteria"/>
</dbReference>
<protein>
    <submittedName>
        <fullName evidence="2">Acriflavin resistance protein</fullName>
    </submittedName>
</protein>
<dbReference type="GO" id="GO:0005886">
    <property type="term" value="C:plasma membrane"/>
    <property type="evidence" value="ECO:0007669"/>
    <property type="project" value="TreeGrafter"/>
</dbReference>
<dbReference type="Gene3D" id="1.20.1640.10">
    <property type="entry name" value="Multidrug efflux transporter AcrB transmembrane domain"/>
    <property type="match status" value="2"/>
</dbReference>
<proteinExistence type="predicted"/>
<feature type="transmembrane region" description="Helical" evidence="1">
    <location>
        <begin position="351"/>
        <end position="373"/>
    </location>
</feature>
<keyword evidence="3" id="KW-1185">Reference proteome</keyword>
<keyword evidence="1" id="KW-0472">Membrane</keyword>
<sequence>MREGLAGNIASAFIDSKVTPLLMIAALLVGILSTSMTPKEEEPQIVVPMVDIYVSYPGGSAKEVEERVAKPLEKAVNEIPGVKYVYSTSRPDFALITVRYEVGENTEASLVKLWSTMMKYMEKMPPGTQFPLLKNVSIDDVSILNLTLWSDRYTPYQLRQVGTEMMDEIKKINDVADVEVKGGLRRQVRVILDQAKLKSYQITPLQIAQQIEAANQQVTTGYFQKVNQEFVVRTGEFFKSIEDVSQLVVGISGNSPIYLKDVANIVDGPEEVASYSFMGIGSATHDVPDGVDRFKEYPAVTLEIAKRKGSDAMNVAEQVVNKVDMLKGTLIPADIHVTETRNYGRTASDKVYTLIEHLIGAILSVTIVVGIFLGWRGGLVVFASVPITFALTLFVYYVFDYTLNRVTLFALIFVTGIVVDDSIIIAENVERHFQMKKLPPLQAALAAISEVGNPTILATFTVIASVLPMIFVSGLMGPYMSPMPIGASLAMMFSLMVALIGTPWLAYRLLRGAHHGGEDEYDIKKNPAYKMYNSVLTPLIEDSKKAWIAIGIVTLMLVGAIMMIPFKMVELKMLPFDNKSEFQVIIDMPEGTTLEQTARVTKEIAGYLKTVPEVTNYQYYVGTNAPINFNGLVRHYYLRQGPNMADIQVNLVSKEERSEQSHPIAKRVRPQIQEIAKKYNAQVKVVEVPPGPPVLSTLVAEVYGPDYDKQIEIAKKIRNVFEETEGVVDVDWLVEDDQTVYNLDVDKEKAALRGVSTEQIVQTLRMALAGSQVGLLHSENDIEPVGIELRLAKEERTSIRDLAHVYVRSMTNQLIPVSDVVRVEEKMEDKSIYRKNLKRVVYVTADVAGVVESPVYAMLNMDEKIKKIDLPEGYSIDPLYTSEPFLEDKLAMKWDGEWQITFEVFRDLGAAFAVVLVVIYLLIIGWFQSFKTPLVMMVSIPLSLVGIIPGHFIHGAFFTATSMIGMIALAGIMVRNGVLLIDFIELRRNEGVSLKEAVLESAVVRTRPILLTAGTVVIGAVVILFDPIFQGLAISLMWGSLLSTVLTLGMVPLIYYIVEKKNESEPKKS</sequence>
<feature type="transmembrane region" description="Helical" evidence="1">
    <location>
        <begin position="546"/>
        <end position="566"/>
    </location>
</feature>
<feature type="transmembrane region" description="Helical" evidence="1">
    <location>
        <begin position="12"/>
        <end position="32"/>
    </location>
</feature>
<dbReference type="PANTHER" id="PTHR32063">
    <property type="match status" value="1"/>
</dbReference>
<dbReference type="RefSeq" id="WP_012501237.1">
    <property type="nucleotide sequence ID" value="NC_011026.1"/>
</dbReference>